<dbReference type="GO" id="GO:0005789">
    <property type="term" value="C:endoplasmic reticulum membrane"/>
    <property type="evidence" value="ECO:0007669"/>
    <property type="project" value="UniProtKB-SubCell"/>
</dbReference>
<evidence type="ECO:0000259" key="14">
    <source>
        <dbReference type="Pfam" id="PF12932"/>
    </source>
</evidence>
<comment type="similarity">
    <text evidence="2 11">Belongs to the SEC16 family.</text>
</comment>
<evidence type="ECO:0000256" key="10">
    <source>
        <dbReference type="ARBA" id="ARBA00029433"/>
    </source>
</evidence>
<dbReference type="CDD" id="cd09233">
    <property type="entry name" value="ACE1-Sec16-like"/>
    <property type="match status" value="1"/>
</dbReference>
<feature type="compositionally biased region" description="Polar residues" evidence="12">
    <location>
        <begin position="1454"/>
        <end position="1497"/>
    </location>
</feature>
<evidence type="ECO:0000256" key="7">
    <source>
        <dbReference type="ARBA" id="ARBA00023006"/>
    </source>
</evidence>
<keyword evidence="4 11" id="KW-0256">Endoplasmic reticulum</keyword>
<feature type="region of interest" description="Disordered" evidence="12">
    <location>
        <begin position="248"/>
        <end position="268"/>
    </location>
</feature>
<dbReference type="GO" id="GO:0070973">
    <property type="term" value="P:protein localization to endoplasmic reticulum exit site"/>
    <property type="evidence" value="ECO:0007669"/>
    <property type="project" value="TreeGrafter"/>
</dbReference>
<evidence type="ECO:0000256" key="3">
    <source>
        <dbReference type="ARBA" id="ARBA00022448"/>
    </source>
</evidence>
<comment type="caution">
    <text evidence="15">The sequence shown here is derived from an EMBL/GenBank/DDBJ whole genome shotgun (WGS) entry which is preliminary data.</text>
</comment>
<protein>
    <recommendedName>
        <fullName evidence="11">Protein transport protein sec16</fullName>
    </recommendedName>
</protein>
<comment type="subcellular location">
    <subcellularLocation>
        <location evidence="10">Endomembrane system</location>
        <topology evidence="10">Peripheral membrane protein</topology>
        <orientation evidence="10">Cytoplasmic side</orientation>
    </subcellularLocation>
    <subcellularLocation>
        <location evidence="1">Endoplasmic reticulum membrane</location>
        <topology evidence="1">Peripheral membrane protein</topology>
    </subcellularLocation>
    <subcellularLocation>
        <location evidence="11">Golgi apparatus membrane</location>
    </subcellularLocation>
</comment>
<dbReference type="FunFam" id="1.25.40.1030:FF:000008">
    <property type="entry name" value="Protein transport protein sec16"/>
    <property type="match status" value="1"/>
</dbReference>
<evidence type="ECO:0000256" key="2">
    <source>
        <dbReference type="ARBA" id="ARBA00005927"/>
    </source>
</evidence>
<keyword evidence="5 11" id="KW-0931">ER-Golgi transport</keyword>
<feature type="compositionally biased region" description="Pro residues" evidence="12">
    <location>
        <begin position="558"/>
        <end position="578"/>
    </location>
</feature>
<feature type="domain" description="Sec16 central conserved" evidence="14">
    <location>
        <begin position="896"/>
        <end position="1010"/>
    </location>
</feature>
<dbReference type="EMBL" id="VIBQ01000031">
    <property type="protein sequence ID" value="KAB8416364.1"/>
    <property type="molecule type" value="Genomic_DNA"/>
</dbReference>
<dbReference type="GO" id="GO:0015031">
    <property type="term" value="P:protein transport"/>
    <property type="evidence" value="ECO:0007669"/>
    <property type="project" value="UniProtKB-KW"/>
</dbReference>
<evidence type="ECO:0000313" key="15">
    <source>
        <dbReference type="EMBL" id="KAB8416364.1"/>
    </source>
</evidence>
<dbReference type="InterPro" id="IPR024340">
    <property type="entry name" value="Sec16_CCD"/>
</dbReference>
<evidence type="ECO:0000256" key="4">
    <source>
        <dbReference type="ARBA" id="ARBA00022824"/>
    </source>
</evidence>
<feature type="compositionally biased region" description="Basic residues" evidence="12">
    <location>
        <begin position="1846"/>
        <end position="1855"/>
    </location>
</feature>
<evidence type="ECO:0000256" key="8">
    <source>
        <dbReference type="ARBA" id="ARBA00023136"/>
    </source>
</evidence>
<dbReference type="PANTHER" id="PTHR13402:SF6">
    <property type="entry name" value="SECRETORY 16, ISOFORM I"/>
    <property type="match status" value="1"/>
</dbReference>
<sequence>MDGAGPQQPSGEPAQVEQPRLASADTWQQHAMTAAEEDSTTISSAMAEPSQASDGPVEAVDDAHADDIVAPEPAHHVSSNHSYGESFSRSRMSGGAALDTAALGDMLAGGEPDISWMASEDTSTEHPNLTTQATEPSSTAEVQHAPFTVESQHIDNDDIDAWGATEDAVDSMPVTHAAPPADTLAATAKPLTASQAVEDHDVDAWGSGPADDWIEQSTTDADRLEEAPGVVPVDIPAPSEIQADTLLHTAPEQPPPGPEPLQPQISHISPLPEPVLEQIPQSEVAAASDILVGAHTSTDETTSTESNVFAQPGPDHSEPLVATILPEPPVQTEVLATAPTDSDPFGADADDSWLGDSSLVTSAATVDADAEGDIDSSVIVTPAKGNGGGEEDAGPDFGDTSAFDDEWSKAVPSADASTNVFATETSSSIEEEWSKAFADEDDGVVTTAADDPWAALGDELDDGFLDDEPESATEPQPPPTKVNPYAPSAALPSPSIVPAVAPNASPSLAASYAPQSIQAQQSASKAAPPSAPMKFFEDLPSARPPPARRPKPQAPVSSPTPPPSAAVPPAASMPPMGPPASSSMGPPAGPARSISSQYGSFVPPPRQELFPPQPSVPPPAGLANLAAPPPPPSTSNRYSPAPVPSALPPQSTAKYAATPPVQGSTGNYPAGPGHQQQAASTSPYAPSTPAPATAPHHYAPATQASTNLPHSPPSATAPIAPPTKANTRYSPTPSASSQPSQTGAPPQQMRSPPRAYSPTSAAPGGPPPAHRFAPRTSSPLAYAHNAERSALPQQDVAATGVESENRVSSFSQTTPPSQPPHAPQNGPRRTKTSSPEVGRTKAVRPISAQLQTKTFATPFLPQQIAATGHTADLDDGNLVTPQDETAADPLRRWRGAPILQWGANGTIASTFPTQTPRYGGGQIAPMIKITPGEVKVRKTVDLIPELASLESFPGPLKSKGKKKEVVAWLSTYIESLQRDQSHSEIETMNPRVDERILLLQVLKVFVEHDGKLSGDPSVDLAVRQVLAPTSDTAGLSGGPSSSNPKGETVSHEAINELGQNLLRGDREKAVWHAVDHLMWAHALLISSTLNPSIWKQVVQEFVRVEVRTSREGNQPMSALYNVFAGNFDESIDELVPASARAGFQMMSSEGSAQQQNAIDGLNKWRETLGLILCNRSTDDEQGILALGKLLANYGRIEAAHICYLFAKSTAHFSGADDPQAHFTLLGADLSGTDKVYDLDSVVLTEIYEFTLSLATPPLPAYYIPHLQSYKLRHAYALAENGSRNKALQYCEAIGAATKSTTKLSLYYHPLLVSSVDDLAKRLAQIPKDGSSGWMARPSIEKVSGSMWARFNSFVAGDDGADGASTGSGPHSDGEFGPFGRVTGTPSISRTNSVTDLYGMPAAGVQAIPPNMNSRYAPAAAAPSQTGSPYAPNAAFQRNGQYNESRNFSEPVPGGQQNPQAHTGYRPSSQQSNYGPLSIPNSDVGSQPSHPSSFQDSYVPSIPEEPQTAIPHHDSPAGSTTGIPNPYAPSPSLSFSGSADHGDEPQTNGFVPKPNGFPQRSTSYGPPPPEQSGEDPQQSSYDPSAGYQPSSTYDPQSNGGYDPSAGGSYDPPQSTSGYQPYQPEPDSPVSTRPKKGIMEDDDDTYTTSSSSGPTKAEKDRAADEAFKRAAEEDAKRDAAAKEAKAKGGWFGGWLGAKKDPNMPVVHKAKLGEENSFVFDPETKKWVNKKAGATGPSTPAAAATPPPPRAGPPMSRNITPSGPPMGMSTPGPPQGPPSRIGTPGSLGLGNAPPSDTGVPPSLQHVAGLAPPGGSGPPSLGPPSRPPTSMSNASSIDDLLGAPAPRKGGTVKKGKKGGRYVDVMAK</sequence>
<accession>A0A5N6KZS8</accession>
<feature type="domain" description="Sec16 Sec23-binding" evidence="13">
    <location>
        <begin position="1059"/>
        <end position="1357"/>
    </location>
</feature>
<organism evidence="15 16">
    <name type="scientific">Carpinus fangiana</name>
    <dbReference type="NCBI Taxonomy" id="176857"/>
    <lineage>
        <taxon>Eukaryota</taxon>
        <taxon>Viridiplantae</taxon>
        <taxon>Streptophyta</taxon>
        <taxon>Embryophyta</taxon>
        <taxon>Tracheophyta</taxon>
        <taxon>Spermatophyta</taxon>
        <taxon>Magnoliopsida</taxon>
        <taxon>eudicotyledons</taxon>
        <taxon>Gunneridae</taxon>
        <taxon>Pentapetalae</taxon>
        <taxon>rosids</taxon>
        <taxon>fabids</taxon>
        <taxon>Fagales</taxon>
        <taxon>Betulaceae</taxon>
        <taxon>Carpinus</taxon>
    </lineage>
</organism>
<dbReference type="GO" id="GO:0000139">
    <property type="term" value="C:Golgi membrane"/>
    <property type="evidence" value="ECO:0007669"/>
    <property type="project" value="UniProtKB-SubCell"/>
</dbReference>
<dbReference type="Pfam" id="PF12932">
    <property type="entry name" value="Sec16"/>
    <property type="match status" value="1"/>
</dbReference>
<feature type="region of interest" description="Disordered" evidence="12">
    <location>
        <begin position="1726"/>
        <end position="1863"/>
    </location>
</feature>
<reference evidence="15 16" key="1">
    <citation type="submission" date="2019-06" db="EMBL/GenBank/DDBJ databases">
        <title>A chromosomal-level reference genome of Carpinus fangiana (Coryloideae, Betulaceae).</title>
        <authorList>
            <person name="Yang X."/>
            <person name="Wang Z."/>
            <person name="Zhang L."/>
            <person name="Hao G."/>
            <person name="Liu J."/>
            <person name="Yang Y."/>
        </authorList>
    </citation>
    <scope>NUCLEOTIDE SEQUENCE [LARGE SCALE GENOMIC DNA]</scope>
    <source>
        <strain evidence="15">Cfa_2016G</strain>
        <tissue evidence="15">Leaf</tissue>
    </source>
</reference>
<dbReference type="OrthoDB" id="8918678at2759"/>
<feature type="region of interest" description="Disordered" evidence="12">
    <location>
        <begin position="1"/>
        <end position="93"/>
    </location>
</feature>
<dbReference type="GO" id="GO:0012507">
    <property type="term" value="C:ER to Golgi transport vesicle membrane"/>
    <property type="evidence" value="ECO:0007669"/>
    <property type="project" value="TreeGrafter"/>
</dbReference>
<feature type="region of interest" description="Disordered" evidence="12">
    <location>
        <begin position="296"/>
        <end position="321"/>
    </location>
</feature>
<name>A0A5N6KZS8_9ROSI</name>
<evidence type="ECO:0000259" key="13">
    <source>
        <dbReference type="Pfam" id="PF12931"/>
    </source>
</evidence>
<feature type="region of interest" description="Disordered" evidence="12">
    <location>
        <begin position="450"/>
        <end position="841"/>
    </location>
</feature>
<feature type="compositionally biased region" description="Low complexity" evidence="12">
    <location>
        <begin position="483"/>
        <end position="528"/>
    </location>
</feature>
<feature type="compositionally biased region" description="Polar residues" evidence="12">
    <location>
        <begin position="77"/>
        <end position="91"/>
    </location>
</feature>
<feature type="compositionally biased region" description="Acidic residues" evidence="12">
    <location>
        <begin position="458"/>
        <end position="471"/>
    </location>
</feature>
<feature type="compositionally biased region" description="Low complexity" evidence="12">
    <location>
        <begin position="675"/>
        <end position="704"/>
    </location>
</feature>
<feature type="compositionally biased region" description="Pro residues" evidence="12">
    <location>
        <begin position="252"/>
        <end position="261"/>
    </location>
</feature>
<comment type="function">
    <text evidence="9">Involved in the initiation of assembly of the COPII coat required for the formation of transport vesicles from the endoplasmic reticulum (ER) and the selection of cargo molecules. Also involved in autophagy.</text>
</comment>
<evidence type="ECO:0000313" key="16">
    <source>
        <dbReference type="Proteomes" id="UP000327013"/>
    </source>
</evidence>
<keyword evidence="11" id="KW-0333">Golgi apparatus</keyword>
<dbReference type="Proteomes" id="UP000327013">
    <property type="component" value="Unassembled WGS sequence"/>
</dbReference>
<feature type="compositionally biased region" description="Basic and acidic residues" evidence="12">
    <location>
        <begin position="1654"/>
        <end position="1684"/>
    </location>
</feature>
<keyword evidence="6 11" id="KW-0653">Protein transport</keyword>
<dbReference type="GO" id="GO:0007030">
    <property type="term" value="P:Golgi organization"/>
    <property type="evidence" value="ECO:0007669"/>
    <property type="project" value="TreeGrafter"/>
</dbReference>
<feature type="compositionally biased region" description="Pro residues" evidence="12">
    <location>
        <begin position="602"/>
        <end position="620"/>
    </location>
</feature>
<feature type="compositionally biased region" description="Low complexity" evidence="12">
    <location>
        <begin position="713"/>
        <end position="748"/>
    </location>
</feature>
<feature type="compositionally biased region" description="Polar residues" evidence="12">
    <location>
        <begin position="1435"/>
        <end position="1447"/>
    </location>
</feature>
<dbReference type="PANTHER" id="PTHR13402">
    <property type="entry name" value="RGPR-RELATED"/>
    <property type="match status" value="1"/>
</dbReference>
<feature type="compositionally biased region" description="Polar residues" evidence="12">
    <location>
        <begin position="1573"/>
        <end position="1598"/>
    </location>
</feature>
<keyword evidence="7" id="KW-0072">Autophagy</keyword>
<keyword evidence="8 11" id="KW-0472">Membrane</keyword>
<feature type="compositionally biased region" description="Polar residues" evidence="12">
    <location>
        <begin position="125"/>
        <end position="139"/>
    </location>
</feature>
<dbReference type="GO" id="GO:0016192">
    <property type="term" value="P:vesicle-mediated transport"/>
    <property type="evidence" value="ECO:0007669"/>
    <property type="project" value="UniProtKB-KW"/>
</dbReference>
<evidence type="ECO:0000256" key="9">
    <source>
        <dbReference type="ARBA" id="ARBA00024687"/>
    </source>
</evidence>
<dbReference type="Pfam" id="PF12931">
    <property type="entry name" value="TPR_Sec16"/>
    <property type="match status" value="1"/>
</dbReference>
<dbReference type="InterPro" id="IPR024298">
    <property type="entry name" value="Sec16_Sec23-bd"/>
</dbReference>
<evidence type="ECO:0000256" key="6">
    <source>
        <dbReference type="ARBA" id="ARBA00022927"/>
    </source>
</evidence>
<feature type="region of interest" description="Disordered" evidence="12">
    <location>
        <begin position="1359"/>
        <end position="1389"/>
    </location>
</feature>
<proteinExistence type="inferred from homology"/>
<dbReference type="GO" id="GO:0006914">
    <property type="term" value="P:autophagy"/>
    <property type="evidence" value="ECO:0007669"/>
    <property type="project" value="UniProtKB-KW"/>
</dbReference>
<feature type="region of interest" description="Disordered" evidence="12">
    <location>
        <begin position="111"/>
        <end position="139"/>
    </location>
</feature>
<keyword evidence="3 11" id="KW-0813">Transport</keyword>
<dbReference type="Gene3D" id="1.25.40.1030">
    <property type="match status" value="1"/>
</dbReference>
<evidence type="ECO:0000256" key="12">
    <source>
        <dbReference type="SAM" id="MobiDB-lite"/>
    </source>
</evidence>
<feature type="compositionally biased region" description="Low complexity" evidence="12">
    <location>
        <begin position="1729"/>
        <end position="1741"/>
    </location>
</feature>
<evidence type="ECO:0000256" key="1">
    <source>
        <dbReference type="ARBA" id="ARBA00004406"/>
    </source>
</evidence>
<dbReference type="GO" id="GO:0070971">
    <property type="term" value="C:endoplasmic reticulum exit site"/>
    <property type="evidence" value="ECO:0007669"/>
    <property type="project" value="TreeGrafter"/>
</dbReference>
<feature type="region of interest" description="Disordered" evidence="12">
    <location>
        <begin position="1415"/>
        <end position="1699"/>
    </location>
</feature>
<gene>
    <name evidence="15" type="ORF">FH972_024883</name>
</gene>
<evidence type="ECO:0000256" key="5">
    <source>
        <dbReference type="ARBA" id="ARBA00022892"/>
    </source>
</evidence>
<keyword evidence="16" id="KW-1185">Reference proteome</keyword>
<evidence type="ECO:0000256" key="11">
    <source>
        <dbReference type="RuleBase" id="RU364101"/>
    </source>
</evidence>